<protein>
    <submittedName>
        <fullName evidence="2">Type II toxin-antitoxin system VapC family toxin</fullName>
    </submittedName>
</protein>
<accession>A0ABT7B0Y1</accession>
<keyword evidence="3" id="KW-1185">Reference proteome</keyword>
<dbReference type="EMBL" id="JAQOSO010000004">
    <property type="protein sequence ID" value="MDJ1172790.1"/>
    <property type="molecule type" value="Genomic_DNA"/>
</dbReference>
<dbReference type="RefSeq" id="WP_283765169.1">
    <property type="nucleotide sequence ID" value="NZ_JAQOSO010000004.1"/>
</dbReference>
<dbReference type="InterPro" id="IPR029060">
    <property type="entry name" value="PIN-like_dom_sf"/>
</dbReference>
<dbReference type="InterPro" id="IPR002716">
    <property type="entry name" value="PIN_dom"/>
</dbReference>
<dbReference type="Proteomes" id="UP001235849">
    <property type="component" value="Unassembled WGS sequence"/>
</dbReference>
<reference evidence="2 3" key="1">
    <citation type="submission" date="2023-01" db="EMBL/GenBank/DDBJ databases">
        <title>Novel diversity within Roseofilum (Cyanobacteria; Desertifilaceae) from marine benthic mats with descriptions of four novel species.</title>
        <authorList>
            <person name="Wang Y."/>
            <person name="Berthold D.E."/>
            <person name="Hu J."/>
            <person name="Lefler F.W."/>
            <person name="Laughinghouse H.D. IV."/>
        </authorList>
    </citation>
    <scope>NUCLEOTIDE SEQUENCE [LARGE SCALE GENOMIC DNA]</scope>
    <source>
        <strain evidence="2 3">BLCC-M114</strain>
    </source>
</reference>
<evidence type="ECO:0000259" key="1">
    <source>
        <dbReference type="Pfam" id="PF01850"/>
    </source>
</evidence>
<gene>
    <name evidence="2" type="ORF">PMG25_01645</name>
</gene>
<dbReference type="SUPFAM" id="SSF88723">
    <property type="entry name" value="PIN domain-like"/>
    <property type="match status" value="1"/>
</dbReference>
<evidence type="ECO:0000313" key="3">
    <source>
        <dbReference type="Proteomes" id="UP001235849"/>
    </source>
</evidence>
<sequence length="148" mass="16776">MEWLRQLQGQVVGLDTAPLIYFIEQNETYLELVRAFFHAMSQGEFQVVTSTLTLTEVLVHPLRLGNVELAQHYRDIIMNQEHLTPVPVSPEIAELAAQLRATQNLRTPDAIQIASALHRNATFFFTNDARLARVPGLDVLVLDTLERN</sequence>
<proteinExistence type="predicted"/>
<dbReference type="CDD" id="cd09874">
    <property type="entry name" value="PIN_MT3492-like"/>
    <property type="match status" value="1"/>
</dbReference>
<name>A0ABT7B0Y1_9CYAN</name>
<dbReference type="Gene3D" id="3.40.50.1010">
    <property type="entry name" value="5'-nuclease"/>
    <property type="match status" value="1"/>
</dbReference>
<dbReference type="Pfam" id="PF01850">
    <property type="entry name" value="PIN"/>
    <property type="match status" value="1"/>
</dbReference>
<feature type="domain" description="PIN" evidence="1">
    <location>
        <begin position="14"/>
        <end position="136"/>
    </location>
</feature>
<comment type="caution">
    <text evidence="2">The sequence shown here is derived from an EMBL/GenBank/DDBJ whole genome shotgun (WGS) entry which is preliminary data.</text>
</comment>
<evidence type="ECO:0000313" key="2">
    <source>
        <dbReference type="EMBL" id="MDJ1172790.1"/>
    </source>
</evidence>
<organism evidence="2 3">
    <name type="scientific">Roseofilum capinflatum BLCC-M114</name>
    <dbReference type="NCBI Taxonomy" id="3022440"/>
    <lineage>
        <taxon>Bacteria</taxon>
        <taxon>Bacillati</taxon>
        <taxon>Cyanobacteriota</taxon>
        <taxon>Cyanophyceae</taxon>
        <taxon>Desertifilales</taxon>
        <taxon>Desertifilaceae</taxon>
        <taxon>Roseofilum</taxon>
        <taxon>Roseofilum capinflatum</taxon>
    </lineage>
</organism>